<evidence type="ECO:0000256" key="5">
    <source>
        <dbReference type="ARBA" id="ARBA00023002"/>
    </source>
</evidence>
<name>A0AAP6JI33_9GAMM</name>
<comment type="caution">
    <text evidence="8">The sequence shown here is derived from an EMBL/GenBank/DDBJ whole genome shotgun (WGS) entry which is preliminary data.</text>
</comment>
<sequence length="188" mass="21491">MQPSRSGTVEGRPIAVFDDLLPLEQIRQLFSVLTRSGFTKDEAARSDTSQFTHWAANVDQPEVLPIFKPTIEAARWFGQTSGRAYRVYRSYCNYAGFGDVLFTHTDCLPDQHELTGLWFIAPEWDVEWGGETLFFNEDKDAEFVVSPRPGRLVLFDGAILHAGRPPSRICHMPRYTFAFKLEPYQPSR</sequence>
<evidence type="ECO:0000256" key="2">
    <source>
        <dbReference type="ARBA" id="ARBA00022723"/>
    </source>
</evidence>
<evidence type="ECO:0000256" key="6">
    <source>
        <dbReference type="ARBA" id="ARBA00023004"/>
    </source>
</evidence>
<keyword evidence="3" id="KW-0847">Vitamin C</keyword>
<accession>A0AAP6JI33</accession>
<reference evidence="8 9" key="1">
    <citation type="submission" date="2023-12" db="EMBL/GenBank/DDBJ databases">
        <title>Whole-genome sequencing of halo(alkali)philic microorganisms from hypersaline lakes.</title>
        <authorList>
            <person name="Sorokin D.Y."/>
            <person name="Merkel A.Y."/>
            <person name="Messina E."/>
            <person name="Yakimov M."/>
        </authorList>
    </citation>
    <scope>NUCLEOTIDE SEQUENCE [LARGE SCALE GENOMIC DNA]</scope>
    <source>
        <strain evidence="8 9">AB-CW1</strain>
    </source>
</reference>
<keyword evidence="9" id="KW-1185">Reference proteome</keyword>
<keyword evidence="4" id="KW-0223">Dioxygenase</keyword>
<evidence type="ECO:0000256" key="1">
    <source>
        <dbReference type="ARBA" id="ARBA00001961"/>
    </source>
</evidence>
<dbReference type="EMBL" id="JAYGII010000010">
    <property type="protein sequence ID" value="MEA5445419.1"/>
    <property type="molecule type" value="Genomic_DNA"/>
</dbReference>
<evidence type="ECO:0000313" key="9">
    <source>
        <dbReference type="Proteomes" id="UP001302316"/>
    </source>
</evidence>
<evidence type="ECO:0000313" key="8">
    <source>
        <dbReference type="EMBL" id="MEA5445419.1"/>
    </source>
</evidence>
<dbReference type="GO" id="GO:0016705">
    <property type="term" value="F:oxidoreductase activity, acting on paired donors, with incorporation or reduction of molecular oxygen"/>
    <property type="evidence" value="ECO:0007669"/>
    <property type="project" value="InterPro"/>
</dbReference>
<evidence type="ECO:0000256" key="3">
    <source>
        <dbReference type="ARBA" id="ARBA00022896"/>
    </source>
</evidence>
<dbReference type="GO" id="GO:0031418">
    <property type="term" value="F:L-ascorbic acid binding"/>
    <property type="evidence" value="ECO:0007669"/>
    <property type="project" value="UniProtKB-KW"/>
</dbReference>
<evidence type="ECO:0000256" key="4">
    <source>
        <dbReference type="ARBA" id="ARBA00022964"/>
    </source>
</evidence>
<comment type="cofactor">
    <cofactor evidence="1">
        <name>L-ascorbate</name>
        <dbReference type="ChEBI" id="CHEBI:38290"/>
    </cofactor>
</comment>
<dbReference type="InterPro" id="IPR005123">
    <property type="entry name" value="Oxoglu/Fe-dep_dioxygenase_dom"/>
</dbReference>
<gene>
    <name evidence="8" type="ORF">VCB98_06265</name>
</gene>
<dbReference type="Proteomes" id="UP001302316">
    <property type="component" value="Unassembled WGS sequence"/>
</dbReference>
<dbReference type="Pfam" id="PF13640">
    <property type="entry name" value="2OG-FeII_Oxy_3"/>
    <property type="match status" value="1"/>
</dbReference>
<proteinExistence type="predicted"/>
<dbReference type="GO" id="GO:0005506">
    <property type="term" value="F:iron ion binding"/>
    <property type="evidence" value="ECO:0007669"/>
    <property type="project" value="InterPro"/>
</dbReference>
<dbReference type="InterPro" id="IPR044862">
    <property type="entry name" value="Pro_4_hyd_alph_FE2OG_OXY"/>
</dbReference>
<evidence type="ECO:0000259" key="7">
    <source>
        <dbReference type="PROSITE" id="PS51471"/>
    </source>
</evidence>
<protein>
    <submittedName>
        <fullName evidence="8">2OG-Fe(II) oxygenase</fullName>
    </submittedName>
</protein>
<dbReference type="AlphaFoldDB" id="A0AAP6JI33"/>
<keyword evidence="2" id="KW-0479">Metal-binding</keyword>
<dbReference type="SMART" id="SM00702">
    <property type="entry name" value="P4Hc"/>
    <property type="match status" value="1"/>
</dbReference>
<dbReference type="InterPro" id="IPR006620">
    <property type="entry name" value="Pro_4_hyd_alph"/>
</dbReference>
<dbReference type="PROSITE" id="PS51471">
    <property type="entry name" value="FE2OG_OXY"/>
    <property type="match status" value="1"/>
</dbReference>
<dbReference type="RefSeq" id="WP_346051048.1">
    <property type="nucleotide sequence ID" value="NZ_JAYGII010000010.1"/>
</dbReference>
<dbReference type="GO" id="GO:0051213">
    <property type="term" value="F:dioxygenase activity"/>
    <property type="evidence" value="ECO:0007669"/>
    <property type="project" value="UniProtKB-KW"/>
</dbReference>
<dbReference type="Gene3D" id="2.60.120.620">
    <property type="entry name" value="q2cbj1_9rhob like domain"/>
    <property type="match status" value="1"/>
</dbReference>
<organism evidence="8 9">
    <name type="scientific">Natronospira elongata</name>
    <dbReference type="NCBI Taxonomy" id="3110268"/>
    <lineage>
        <taxon>Bacteria</taxon>
        <taxon>Pseudomonadati</taxon>
        <taxon>Pseudomonadota</taxon>
        <taxon>Gammaproteobacteria</taxon>
        <taxon>Natronospirales</taxon>
        <taxon>Natronospiraceae</taxon>
        <taxon>Natronospira</taxon>
    </lineage>
</organism>
<keyword evidence="5" id="KW-0560">Oxidoreductase</keyword>
<keyword evidence="6" id="KW-0408">Iron</keyword>
<feature type="domain" description="Fe2OG dioxygenase" evidence="7">
    <location>
        <begin position="83"/>
        <end position="183"/>
    </location>
</feature>
<dbReference type="PANTHER" id="PTHR35169">
    <property type="entry name" value="FE2OG DIOXYGENASE DOMAIN-CONTAINING PROTEIN"/>
    <property type="match status" value="1"/>
</dbReference>
<dbReference type="PANTHER" id="PTHR35169:SF1">
    <property type="entry name" value="PROLYL 4-HYDROXYLASE ALPHA SUBUNIT FE(2+) 2OG DIOXYGENASE DOMAIN-CONTAINING PROTEIN"/>
    <property type="match status" value="1"/>
</dbReference>